<reference evidence="2" key="1">
    <citation type="journal article" date="2023" name="Nat. Plants">
        <title>Single-cell RNA sequencing provides a high-resolution roadmap for understanding the multicellular compartmentation of specialized metabolism.</title>
        <authorList>
            <person name="Sun S."/>
            <person name="Shen X."/>
            <person name="Li Y."/>
            <person name="Li Y."/>
            <person name="Wang S."/>
            <person name="Li R."/>
            <person name="Zhang H."/>
            <person name="Shen G."/>
            <person name="Guo B."/>
            <person name="Wei J."/>
            <person name="Xu J."/>
            <person name="St-Pierre B."/>
            <person name="Chen S."/>
            <person name="Sun C."/>
        </authorList>
    </citation>
    <scope>NUCLEOTIDE SEQUENCE [LARGE SCALE GENOMIC DNA]</scope>
</reference>
<name>A0ACC0CBY6_CATRO</name>
<sequence>MKVHHVSGISAGLTSERSRQIRYIITRAYPAATQNQDNGIQGKIDIITGYKNQSLTFSLAIFQRTAGTLKALTNINLNEHTKKNRTVEIPTAQTEVTAQYHQNKGSQPQNLQAKPTFNRE</sequence>
<gene>
    <name evidence="1" type="ORF">M9H77_03687</name>
</gene>
<accession>A0ACC0CBY6</accession>
<dbReference type="EMBL" id="CM044701">
    <property type="protein sequence ID" value="KAI5682459.1"/>
    <property type="molecule type" value="Genomic_DNA"/>
</dbReference>
<organism evidence="1 2">
    <name type="scientific">Catharanthus roseus</name>
    <name type="common">Madagascar periwinkle</name>
    <name type="synonym">Vinca rosea</name>
    <dbReference type="NCBI Taxonomy" id="4058"/>
    <lineage>
        <taxon>Eukaryota</taxon>
        <taxon>Viridiplantae</taxon>
        <taxon>Streptophyta</taxon>
        <taxon>Embryophyta</taxon>
        <taxon>Tracheophyta</taxon>
        <taxon>Spermatophyta</taxon>
        <taxon>Magnoliopsida</taxon>
        <taxon>eudicotyledons</taxon>
        <taxon>Gunneridae</taxon>
        <taxon>Pentapetalae</taxon>
        <taxon>asterids</taxon>
        <taxon>lamiids</taxon>
        <taxon>Gentianales</taxon>
        <taxon>Apocynaceae</taxon>
        <taxon>Rauvolfioideae</taxon>
        <taxon>Vinceae</taxon>
        <taxon>Catharanthinae</taxon>
        <taxon>Catharanthus</taxon>
    </lineage>
</organism>
<evidence type="ECO:0000313" key="1">
    <source>
        <dbReference type="EMBL" id="KAI5682459.1"/>
    </source>
</evidence>
<comment type="caution">
    <text evidence="1">The sequence shown here is derived from an EMBL/GenBank/DDBJ whole genome shotgun (WGS) entry which is preliminary data.</text>
</comment>
<proteinExistence type="predicted"/>
<dbReference type="Proteomes" id="UP001060085">
    <property type="component" value="Linkage Group LG01"/>
</dbReference>
<keyword evidence="2" id="KW-1185">Reference proteome</keyword>
<protein>
    <submittedName>
        <fullName evidence="1">Uncharacterized protein</fullName>
    </submittedName>
</protein>
<evidence type="ECO:0000313" key="2">
    <source>
        <dbReference type="Proteomes" id="UP001060085"/>
    </source>
</evidence>